<sequence length="213" mass="24229">MKKGVISHVMRFYVVQVGNVACTCFSDDLKMQLGLPCAKDLNVESSESAQNCEKLVADADKIICNWFHMLRNPPPHPHVDENRTPYRMYRTIAPLSDDSIVFINHVTVGNKLFGAEAQAMWAVAYFDGNIKVPTDVKQRDIAMWVAWNRRRYLSNGNLCNFAAFDSVASVDTLLEEMGVSAHHNKGWWKNWFAAMMPADLGRAWAEYLERQAK</sequence>
<organism evidence="1 2">
    <name type="scientific">Ophiobolus disseminans</name>
    <dbReference type="NCBI Taxonomy" id="1469910"/>
    <lineage>
        <taxon>Eukaryota</taxon>
        <taxon>Fungi</taxon>
        <taxon>Dikarya</taxon>
        <taxon>Ascomycota</taxon>
        <taxon>Pezizomycotina</taxon>
        <taxon>Dothideomycetes</taxon>
        <taxon>Pleosporomycetidae</taxon>
        <taxon>Pleosporales</taxon>
        <taxon>Pleosporineae</taxon>
        <taxon>Phaeosphaeriaceae</taxon>
        <taxon>Ophiobolus</taxon>
    </lineage>
</organism>
<evidence type="ECO:0000313" key="2">
    <source>
        <dbReference type="Proteomes" id="UP000799424"/>
    </source>
</evidence>
<keyword evidence="2" id="KW-1185">Reference proteome</keyword>
<reference evidence="1" key="1">
    <citation type="journal article" date="2020" name="Stud. Mycol.">
        <title>101 Dothideomycetes genomes: a test case for predicting lifestyles and emergence of pathogens.</title>
        <authorList>
            <person name="Haridas S."/>
            <person name="Albert R."/>
            <person name="Binder M."/>
            <person name="Bloem J."/>
            <person name="Labutti K."/>
            <person name="Salamov A."/>
            <person name="Andreopoulos B."/>
            <person name="Baker S."/>
            <person name="Barry K."/>
            <person name="Bills G."/>
            <person name="Bluhm B."/>
            <person name="Cannon C."/>
            <person name="Castanera R."/>
            <person name="Culley D."/>
            <person name="Daum C."/>
            <person name="Ezra D."/>
            <person name="Gonzalez J."/>
            <person name="Henrissat B."/>
            <person name="Kuo A."/>
            <person name="Liang C."/>
            <person name="Lipzen A."/>
            <person name="Lutzoni F."/>
            <person name="Magnuson J."/>
            <person name="Mondo S."/>
            <person name="Nolan M."/>
            <person name="Ohm R."/>
            <person name="Pangilinan J."/>
            <person name="Park H.-J."/>
            <person name="Ramirez L."/>
            <person name="Alfaro M."/>
            <person name="Sun H."/>
            <person name="Tritt A."/>
            <person name="Yoshinaga Y."/>
            <person name="Zwiers L.-H."/>
            <person name="Turgeon B."/>
            <person name="Goodwin S."/>
            <person name="Spatafora J."/>
            <person name="Crous P."/>
            <person name="Grigoriev I."/>
        </authorList>
    </citation>
    <scope>NUCLEOTIDE SEQUENCE</scope>
    <source>
        <strain evidence="1">CBS 113818</strain>
    </source>
</reference>
<dbReference type="EMBL" id="MU006218">
    <property type="protein sequence ID" value="KAF2831604.1"/>
    <property type="molecule type" value="Genomic_DNA"/>
</dbReference>
<protein>
    <submittedName>
        <fullName evidence="1">Uncharacterized protein</fullName>
    </submittedName>
</protein>
<accession>A0A6A7AFE0</accession>
<dbReference type="OrthoDB" id="2915840at2759"/>
<proteinExistence type="predicted"/>
<name>A0A6A7AFE0_9PLEO</name>
<gene>
    <name evidence="1" type="ORF">CC86DRAFT_402116</name>
</gene>
<dbReference type="Gene3D" id="3.50.50.60">
    <property type="entry name" value="FAD/NAD(P)-binding domain"/>
    <property type="match status" value="1"/>
</dbReference>
<dbReference type="InterPro" id="IPR036188">
    <property type="entry name" value="FAD/NAD-bd_sf"/>
</dbReference>
<dbReference type="AlphaFoldDB" id="A0A6A7AFE0"/>
<dbReference type="Proteomes" id="UP000799424">
    <property type="component" value="Unassembled WGS sequence"/>
</dbReference>
<evidence type="ECO:0000313" key="1">
    <source>
        <dbReference type="EMBL" id="KAF2831604.1"/>
    </source>
</evidence>